<proteinExistence type="predicted"/>
<accession>A0A8X6GMA5</accession>
<dbReference type="SUPFAM" id="SSF56672">
    <property type="entry name" value="DNA/RNA polymerases"/>
    <property type="match status" value="1"/>
</dbReference>
<dbReference type="InterPro" id="IPR036397">
    <property type="entry name" value="RNaseH_sf"/>
</dbReference>
<sequence length="444" mass="49713">MCSLPPPERGSPIAPPRNTSRQIQDNQINISPPSTSGSSSSHDKTPRGATSSNFSDSRSNTNRNSTNARSMLTKTNNTLCDPCADITVIQQSYIPYDIVIHPWIDGEFPVVYHEIKPTGWISLESKIGNIKHIMPKIGICAQLPFPLILGFDWQQQIQARCTYDPNGSLCISTPSSLHLYECIHAAKPSINCLTYTKLSLPPLDDVDLPEVTLNPLPLQKQHFVKSEKLLVTQQTQLDAVIGKFADVFYSDDDNIGLCPYLEFEIDLKHDKPIRCRPYRLSEPDRQFLNIQIQKWLDQGICRPSNSPYAAPPFIVDQPFHGSTPRRVVVDFSRTINSITKIDPHPIDQIEDVKAGNTNMFVQIDHATRYVIATPSASLAASTVTDALYHNIILRYRPPSMYISDRGTAFTARHTQRVLQKYGITQSMTPPYSPQANSIVGRAME</sequence>
<feature type="compositionally biased region" description="Low complexity" evidence="1">
    <location>
        <begin position="50"/>
        <end position="69"/>
    </location>
</feature>
<evidence type="ECO:0000256" key="1">
    <source>
        <dbReference type="SAM" id="MobiDB-lite"/>
    </source>
</evidence>
<dbReference type="AlphaFoldDB" id="A0A8X6GMA5"/>
<keyword evidence="4" id="KW-1185">Reference proteome</keyword>
<dbReference type="InterPro" id="IPR043502">
    <property type="entry name" value="DNA/RNA_pol_sf"/>
</dbReference>
<dbReference type="Pfam" id="PF00665">
    <property type="entry name" value="rve"/>
    <property type="match status" value="1"/>
</dbReference>
<dbReference type="Proteomes" id="UP000887116">
    <property type="component" value="Unassembled WGS sequence"/>
</dbReference>
<dbReference type="PANTHER" id="PTHR37984">
    <property type="entry name" value="PROTEIN CBG26694"/>
    <property type="match status" value="1"/>
</dbReference>
<evidence type="ECO:0000259" key="2">
    <source>
        <dbReference type="PROSITE" id="PS50994"/>
    </source>
</evidence>
<organism evidence="3 4">
    <name type="scientific">Trichonephila clavata</name>
    <name type="common">Joro spider</name>
    <name type="synonym">Nephila clavata</name>
    <dbReference type="NCBI Taxonomy" id="2740835"/>
    <lineage>
        <taxon>Eukaryota</taxon>
        <taxon>Metazoa</taxon>
        <taxon>Ecdysozoa</taxon>
        <taxon>Arthropoda</taxon>
        <taxon>Chelicerata</taxon>
        <taxon>Arachnida</taxon>
        <taxon>Araneae</taxon>
        <taxon>Araneomorphae</taxon>
        <taxon>Entelegynae</taxon>
        <taxon>Araneoidea</taxon>
        <taxon>Nephilidae</taxon>
        <taxon>Trichonephila</taxon>
    </lineage>
</organism>
<feature type="region of interest" description="Disordered" evidence="1">
    <location>
        <begin position="1"/>
        <end position="69"/>
    </location>
</feature>
<evidence type="ECO:0000313" key="3">
    <source>
        <dbReference type="EMBL" id="GFQ69894.1"/>
    </source>
</evidence>
<comment type="caution">
    <text evidence="3">The sequence shown here is derived from an EMBL/GenBank/DDBJ whole genome shotgun (WGS) entry which is preliminary data.</text>
</comment>
<dbReference type="Gene3D" id="3.30.420.10">
    <property type="entry name" value="Ribonuclease H-like superfamily/Ribonuclease H"/>
    <property type="match status" value="1"/>
</dbReference>
<dbReference type="GO" id="GO:0015074">
    <property type="term" value="P:DNA integration"/>
    <property type="evidence" value="ECO:0007669"/>
    <property type="project" value="InterPro"/>
</dbReference>
<dbReference type="PANTHER" id="PTHR37984:SF15">
    <property type="entry name" value="INTEGRASE CATALYTIC DOMAIN-CONTAINING PROTEIN"/>
    <property type="match status" value="1"/>
</dbReference>
<gene>
    <name evidence="3" type="ORF">TNCT_683691</name>
</gene>
<protein>
    <recommendedName>
        <fullName evidence="2">Integrase catalytic domain-containing protein</fullName>
    </recommendedName>
</protein>
<dbReference type="GO" id="GO:0042575">
    <property type="term" value="C:DNA polymerase complex"/>
    <property type="evidence" value="ECO:0007669"/>
    <property type="project" value="UniProtKB-ARBA"/>
</dbReference>
<name>A0A8X6GMA5_TRICU</name>
<dbReference type="GO" id="GO:0003676">
    <property type="term" value="F:nucleic acid binding"/>
    <property type="evidence" value="ECO:0007669"/>
    <property type="project" value="InterPro"/>
</dbReference>
<dbReference type="PROSITE" id="PS50994">
    <property type="entry name" value="INTEGRASE"/>
    <property type="match status" value="1"/>
</dbReference>
<dbReference type="InterPro" id="IPR050951">
    <property type="entry name" value="Retrovirus_Pol_polyprotein"/>
</dbReference>
<feature type="domain" description="Integrase catalytic" evidence="2">
    <location>
        <begin position="320"/>
        <end position="444"/>
    </location>
</feature>
<feature type="compositionally biased region" description="Polar residues" evidence="1">
    <location>
        <begin position="17"/>
        <end position="30"/>
    </location>
</feature>
<dbReference type="EMBL" id="BMAO01020790">
    <property type="protein sequence ID" value="GFQ69894.1"/>
    <property type="molecule type" value="Genomic_DNA"/>
</dbReference>
<dbReference type="GO" id="GO:0071897">
    <property type="term" value="P:DNA biosynthetic process"/>
    <property type="evidence" value="ECO:0007669"/>
    <property type="project" value="UniProtKB-ARBA"/>
</dbReference>
<feature type="compositionally biased region" description="Pro residues" evidence="1">
    <location>
        <begin position="1"/>
        <end position="15"/>
    </location>
</feature>
<dbReference type="InterPro" id="IPR001584">
    <property type="entry name" value="Integrase_cat-core"/>
</dbReference>
<dbReference type="InterPro" id="IPR012337">
    <property type="entry name" value="RNaseH-like_sf"/>
</dbReference>
<evidence type="ECO:0000313" key="4">
    <source>
        <dbReference type="Proteomes" id="UP000887116"/>
    </source>
</evidence>
<reference evidence="3" key="1">
    <citation type="submission" date="2020-07" db="EMBL/GenBank/DDBJ databases">
        <title>Multicomponent nature underlies the extraordinary mechanical properties of spider dragline silk.</title>
        <authorList>
            <person name="Kono N."/>
            <person name="Nakamura H."/>
            <person name="Mori M."/>
            <person name="Yoshida Y."/>
            <person name="Ohtoshi R."/>
            <person name="Malay A.D."/>
            <person name="Moran D.A.P."/>
            <person name="Tomita M."/>
            <person name="Numata K."/>
            <person name="Arakawa K."/>
        </authorList>
    </citation>
    <scope>NUCLEOTIDE SEQUENCE</scope>
</reference>
<feature type="compositionally biased region" description="Low complexity" evidence="1">
    <location>
        <begin position="31"/>
        <end position="40"/>
    </location>
</feature>
<dbReference type="SUPFAM" id="SSF53098">
    <property type="entry name" value="Ribonuclease H-like"/>
    <property type="match status" value="1"/>
</dbReference>